<evidence type="ECO:0000256" key="1">
    <source>
        <dbReference type="SAM" id="MobiDB-lite"/>
    </source>
</evidence>
<feature type="region of interest" description="Disordered" evidence="1">
    <location>
        <begin position="391"/>
        <end position="414"/>
    </location>
</feature>
<name>A0A9Q8PCQ7_PASFU</name>
<feature type="compositionally biased region" description="Basic and acidic residues" evidence="1">
    <location>
        <begin position="95"/>
        <end position="108"/>
    </location>
</feature>
<feature type="compositionally biased region" description="Polar residues" evidence="1">
    <location>
        <begin position="572"/>
        <end position="582"/>
    </location>
</feature>
<feature type="compositionally biased region" description="Polar residues" evidence="1">
    <location>
        <begin position="391"/>
        <end position="402"/>
    </location>
</feature>
<feature type="region of interest" description="Disordered" evidence="1">
    <location>
        <begin position="89"/>
        <end position="130"/>
    </location>
</feature>
<evidence type="ECO:0000313" key="2">
    <source>
        <dbReference type="EMBL" id="UJO20012.1"/>
    </source>
</evidence>
<feature type="region of interest" description="Disordered" evidence="1">
    <location>
        <begin position="229"/>
        <end position="265"/>
    </location>
</feature>
<feature type="region of interest" description="Disordered" evidence="1">
    <location>
        <begin position="281"/>
        <end position="330"/>
    </location>
</feature>
<evidence type="ECO:0000313" key="3">
    <source>
        <dbReference type="Proteomes" id="UP000756132"/>
    </source>
</evidence>
<reference evidence="2" key="1">
    <citation type="submission" date="2021-12" db="EMBL/GenBank/DDBJ databases">
        <authorList>
            <person name="Zaccaron A."/>
            <person name="Stergiopoulos I."/>
        </authorList>
    </citation>
    <scope>NUCLEOTIDE SEQUENCE</scope>
    <source>
        <strain evidence="2">Race5_Kim</strain>
    </source>
</reference>
<dbReference type="GeneID" id="71990471"/>
<sequence>MPGTNCTLELDGANDETELFERNVEYKDEIKKKENRTLKKMVSLDAMAEECAALSPSDRLNPVHRTVSDVTIKDCPDDMPKLTRELAHLQTPSAGHRDPQTGDWKSEDPFAPGNAVGDLAGQGPPSCGAQVILPLRPKITLQSADSDQPRTLNENDMPTLTERMDGSKILMDQSATATDKVQVCEWSDIEMPSHSNPFFVPEAVHEQKDDVEPDGPIDEPSDLVEVFAIRPQKPALGEATERGAPHTTAGDTGTPSPKKVTTGLGGSNSTAIFWKFKPWNATPPRAKQTHNEAANDSDGAIKETPPRLRRRSSLDVEPSDSGRSPDAASTVFAMDVSGSPSMGDRVHFDFERADRAKRYAMLADNATAGDETNAVVFDDLDFALQPVSRNEAQVTPTATNQPPVKGRSRQGSAYSIDPDLQADLAEIYEFQNAMSGTTFDPNPVVVETSNPATPVLSSAQPLLQAGKDGYGNDGEPRNASGYQASSPSEDTPALSPGETKFWRDVQSCPFGTPQPIGDESPTQSLHKRQSASILSATPDAGVDGWTHDDRAVDRVPGDASDDVSLRAWVLNMSPSDSEQPSSPAGVGEEMPRSDSEQSLDEGLKLYRSFTSNPDIRYSDTPTIPEEDSPVDRQFASPDSAYNADQSSDAVEPVSPSESRSRKTTAASPPH</sequence>
<dbReference type="EMBL" id="CP090169">
    <property type="protein sequence ID" value="UJO20012.1"/>
    <property type="molecule type" value="Genomic_DNA"/>
</dbReference>
<accession>A0A9Q8PCQ7</accession>
<feature type="compositionally biased region" description="Polar residues" evidence="1">
    <location>
        <begin position="520"/>
        <end position="535"/>
    </location>
</feature>
<feature type="compositionally biased region" description="Basic and acidic residues" evidence="1">
    <location>
        <begin position="545"/>
        <end position="556"/>
    </location>
</feature>
<organism evidence="2 3">
    <name type="scientific">Passalora fulva</name>
    <name type="common">Tomato leaf mold</name>
    <name type="synonym">Cladosporium fulvum</name>
    <dbReference type="NCBI Taxonomy" id="5499"/>
    <lineage>
        <taxon>Eukaryota</taxon>
        <taxon>Fungi</taxon>
        <taxon>Dikarya</taxon>
        <taxon>Ascomycota</taxon>
        <taxon>Pezizomycotina</taxon>
        <taxon>Dothideomycetes</taxon>
        <taxon>Dothideomycetidae</taxon>
        <taxon>Mycosphaerellales</taxon>
        <taxon>Mycosphaerellaceae</taxon>
        <taxon>Fulvia</taxon>
    </lineage>
</organism>
<keyword evidence="3" id="KW-1185">Reference proteome</keyword>
<feature type="region of interest" description="Disordered" evidence="1">
    <location>
        <begin position="463"/>
        <end position="670"/>
    </location>
</feature>
<dbReference type="OrthoDB" id="3643609at2759"/>
<protein>
    <submittedName>
        <fullName evidence="2">Uncharacterized protein</fullName>
    </submittedName>
</protein>
<gene>
    <name evidence="2" type="ORF">CLAFUR5_10593</name>
</gene>
<dbReference type="KEGG" id="ffu:CLAFUR5_10593"/>
<feature type="compositionally biased region" description="Polar residues" evidence="1">
    <location>
        <begin position="480"/>
        <end position="489"/>
    </location>
</feature>
<dbReference type="AlphaFoldDB" id="A0A9Q8PCQ7"/>
<dbReference type="Proteomes" id="UP000756132">
    <property type="component" value="Chromosome 7"/>
</dbReference>
<reference evidence="2" key="2">
    <citation type="journal article" date="2022" name="Microb. Genom.">
        <title>A chromosome-scale genome assembly of the tomato pathogen Cladosporium fulvum reveals a compartmentalized genome architecture and the presence of a dispensable chromosome.</title>
        <authorList>
            <person name="Zaccaron A.Z."/>
            <person name="Chen L.H."/>
            <person name="Samaras A."/>
            <person name="Stergiopoulos I."/>
        </authorList>
    </citation>
    <scope>NUCLEOTIDE SEQUENCE</scope>
    <source>
        <strain evidence="2">Race5_Kim</strain>
    </source>
</reference>
<dbReference type="RefSeq" id="XP_047764378.1">
    <property type="nucleotide sequence ID" value="XM_047909741.1"/>
</dbReference>
<proteinExistence type="predicted"/>